<comment type="caution">
    <text evidence="1">The sequence shown here is derived from an EMBL/GenBank/DDBJ whole genome shotgun (WGS) entry which is preliminary data.</text>
</comment>
<proteinExistence type="predicted"/>
<organism evidence="1 2">
    <name type="scientific">Microcystis aeruginosa EAWAG127a</name>
    <dbReference type="NCBI Taxonomy" id="2529855"/>
    <lineage>
        <taxon>Bacteria</taxon>
        <taxon>Bacillati</taxon>
        <taxon>Cyanobacteriota</taxon>
        <taxon>Cyanophyceae</taxon>
        <taxon>Oscillatoriophycideae</taxon>
        <taxon>Chroococcales</taxon>
        <taxon>Microcystaceae</taxon>
        <taxon>Microcystis</taxon>
    </lineage>
</organism>
<evidence type="ECO:0000313" key="1">
    <source>
        <dbReference type="EMBL" id="KAB0238358.1"/>
    </source>
</evidence>
<evidence type="ECO:0000313" key="2">
    <source>
        <dbReference type="Proteomes" id="UP000325636"/>
    </source>
</evidence>
<dbReference type="EMBL" id="SRLN01000013">
    <property type="protein sequence ID" value="KAB0238358.1"/>
    <property type="molecule type" value="Genomic_DNA"/>
</dbReference>
<dbReference type="Pfam" id="PF09601">
    <property type="entry name" value="DUF2459"/>
    <property type="match status" value="1"/>
</dbReference>
<dbReference type="InterPro" id="IPR011727">
    <property type="entry name" value="CHP02117"/>
</dbReference>
<protein>
    <submittedName>
        <fullName evidence="1">DUF2459 domain-containing protein</fullName>
    </submittedName>
</protein>
<dbReference type="Proteomes" id="UP000325636">
    <property type="component" value="Unassembled WGS sequence"/>
</dbReference>
<sequence length="235" mass="25195">MRRRPGGHGLDSLFAATALGLVAALWTWTAPGDPALFPAPSNAGGVEVHVLDNGFHTDLAIPRALLEARPGPLAEAVRGLPPGDWVLIGWGDARFYVDQSPITDRLPDGLRAFFRPGNTSVVMLDPTRSDPKGIAADQRRSLRLSDAGFAAMTDHIQASLDLTDGRARIAAARAGDDARFFASHEHFWIGRLCNHWSAGVLNAAGLPVRPLRSVTSAEVMTTVERAQLDTAPPRD</sequence>
<accession>A0A5J5LPP4</accession>
<dbReference type="AlphaFoldDB" id="A0A5J5LPP4"/>
<gene>
    <name evidence="1" type="ORF">EZJ55_24305</name>
</gene>
<reference evidence="2" key="1">
    <citation type="submission" date="2019-04" db="EMBL/GenBank/DDBJ databases">
        <title>Microviridin 1777: A Toxic Chymotrypsin Inhibitor Discovered by a Metabologenomic Approach.</title>
        <authorList>
            <person name="Sieber S."/>
            <person name="Grendelmeier S.M."/>
            <person name="Harris L.A."/>
            <person name="Mitchell D.A."/>
            <person name="Gademann K."/>
        </authorList>
    </citation>
    <scope>NUCLEOTIDE SEQUENCE [LARGE SCALE GENOMIC DNA]</scope>
    <source>
        <strain evidence="2">EAWAG127a</strain>
    </source>
</reference>
<name>A0A5J5LPP4_MICAE</name>